<evidence type="ECO:0000313" key="2">
    <source>
        <dbReference type="EMBL" id="GFO15560.1"/>
    </source>
</evidence>
<comment type="caution">
    <text evidence="2">The sequence shown here is derived from an EMBL/GenBank/DDBJ whole genome shotgun (WGS) entry which is preliminary data.</text>
</comment>
<dbReference type="EMBL" id="BLXT01004610">
    <property type="protein sequence ID" value="GFO15560.1"/>
    <property type="molecule type" value="Genomic_DNA"/>
</dbReference>
<dbReference type="AlphaFoldDB" id="A0AAV4B7P7"/>
<reference evidence="2 3" key="1">
    <citation type="journal article" date="2021" name="Elife">
        <title>Chloroplast acquisition without the gene transfer in kleptoplastic sea slugs, Plakobranchus ocellatus.</title>
        <authorList>
            <person name="Maeda T."/>
            <person name="Takahashi S."/>
            <person name="Yoshida T."/>
            <person name="Shimamura S."/>
            <person name="Takaki Y."/>
            <person name="Nagai Y."/>
            <person name="Toyoda A."/>
            <person name="Suzuki Y."/>
            <person name="Arimoto A."/>
            <person name="Ishii H."/>
            <person name="Satoh N."/>
            <person name="Nishiyama T."/>
            <person name="Hasebe M."/>
            <person name="Maruyama T."/>
            <person name="Minagawa J."/>
            <person name="Obokata J."/>
            <person name="Shigenobu S."/>
        </authorList>
    </citation>
    <scope>NUCLEOTIDE SEQUENCE [LARGE SCALE GENOMIC DNA]</scope>
</reference>
<dbReference type="Proteomes" id="UP000735302">
    <property type="component" value="Unassembled WGS sequence"/>
</dbReference>
<name>A0AAV4B7P7_9GAST</name>
<gene>
    <name evidence="2" type="ORF">PoB_004206500</name>
</gene>
<evidence type="ECO:0000313" key="3">
    <source>
        <dbReference type="Proteomes" id="UP000735302"/>
    </source>
</evidence>
<keyword evidence="3" id="KW-1185">Reference proteome</keyword>
<feature type="compositionally biased region" description="Polar residues" evidence="1">
    <location>
        <begin position="9"/>
        <end position="20"/>
    </location>
</feature>
<evidence type="ECO:0000256" key="1">
    <source>
        <dbReference type="SAM" id="MobiDB-lite"/>
    </source>
</evidence>
<sequence length="78" mass="8673">MVETAADSKPQQTAVQTTGQIRAAPHPGSFIGFLKGNAVIEGKVTTASLRSQFQQQPVVNKLKNRDIKYQIRQQNFLF</sequence>
<protein>
    <submittedName>
        <fullName evidence="2">Uncharacterized protein</fullName>
    </submittedName>
</protein>
<feature type="region of interest" description="Disordered" evidence="1">
    <location>
        <begin position="1"/>
        <end position="21"/>
    </location>
</feature>
<organism evidence="2 3">
    <name type="scientific">Plakobranchus ocellatus</name>
    <dbReference type="NCBI Taxonomy" id="259542"/>
    <lineage>
        <taxon>Eukaryota</taxon>
        <taxon>Metazoa</taxon>
        <taxon>Spiralia</taxon>
        <taxon>Lophotrochozoa</taxon>
        <taxon>Mollusca</taxon>
        <taxon>Gastropoda</taxon>
        <taxon>Heterobranchia</taxon>
        <taxon>Euthyneura</taxon>
        <taxon>Panpulmonata</taxon>
        <taxon>Sacoglossa</taxon>
        <taxon>Placobranchoidea</taxon>
        <taxon>Plakobranchidae</taxon>
        <taxon>Plakobranchus</taxon>
    </lineage>
</organism>
<accession>A0AAV4B7P7</accession>
<proteinExistence type="predicted"/>